<dbReference type="SUPFAM" id="SSF103473">
    <property type="entry name" value="MFS general substrate transporter"/>
    <property type="match status" value="1"/>
</dbReference>
<evidence type="ECO:0000256" key="4">
    <source>
        <dbReference type="ARBA" id="ARBA00022692"/>
    </source>
</evidence>
<dbReference type="InterPro" id="IPR051788">
    <property type="entry name" value="MFS_Transporter"/>
</dbReference>
<name>A0ABU1RV47_9GAMM</name>
<feature type="transmembrane region" description="Helical" evidence="7">
    <location>
        <begin position="162"/>
        <end position="182"/>
    </location>
</feature>
<dbReference type="Pfam" id="PF07690">
    <property type="entry name" value="MFS_1"/>
    <property type="match status" value="1"/>
</dbReference>
<feature type="transmembrane region" description="Helical" evidence="7">
    <location>
        <begin position="266"/>
        <end position="287"/>
    </location>
</feature>
<dbReference type="PROSITE" id="PS50850">
    <property type="entry name" value="MFS"/>
    <property type="match status" value="1"/>
</dbReference>
<dbReference type="InterPro" id="IPR020846">
    <property type="entry name" value="MFS_dom"/>
</dbReference>
<evidence type="ECO:0000256" key="2">
    <source>
        <dbReference type="ARBA" id="ARBA00008335"/>
    </source>
</evidence>
<keyword evidence="10" id="KW-1185">Reference proteome</keyword>
<dbReference type="PANTHER" id="PTHR23514">
    <property type="entry name" value="BYPASS OF STOP CODON PROTEIN 6"/>
    <property type="match status" value="1"/>
</dbReference>
<keyword evidence="3" id="KW-0813">Transport</keyword>
<keyword evidence="6 7" id="KW-0472">Membrane</keyword>
<accession>A0ABU1RV47</accession>
<evidence type="ECO:0000313" key="9">
    <source>
        <dbReference type="EMBL" id="MDR6842653.1"/>
    </source>
</evidence>
<dbReference type="InterPro" id="IPR036259">
    <property type="entry name" value="MFS_trans_sf"/>
</dbReference>
<dbReference type="PANTHER" id="PTHR23514:SF3">
    <property type="entry name" value="BYPASS OF STOP CODON PROTEIN 6"/>
    <property type="match status" value="1"/>
</dbReference>
<feature type="domain" description="Major facilitator superfamily (MFS) profile" evidence="8">
    <location>
        <begin position="6"/>
        <end position="382"/>
    </location>
</feature>
<evidence type="ECO:0000256" key="3">
    <source>
        <dbReference type="ARBA" id="ARBA00022448"/>
    </source>
</evidence>
<organism evidence="9 10">
    <name type="scientific">Pseudoxanthomonas sacheonensis</name>
    <dbReference type="NCBI Taxonomy" id="443615"/>
    <lineage>
        <taxon>Bacteria</taxon>
        <taxon>Pseudomonadati</taxon>
        <taxon>Pseudomonadota</taxon>
        <taxon>Gammaproteobacteria</taxon>
        <taxon>Lysobacterales</taxon>
        <taxon>Lysobacteraceae</taxon>
        <taxon>Pseudoxanthomonas</taxon>
    </lineage>
</organism>
<feature type="transmembrane region" description="Helical" evidence="7">
    <location>
        <begin position="96"/>
        <end position="121"/>
    </location>
</feature>
<feature type="transmembrane region" description="Helical" evidence="7">
    <location>
        <begin position="233"/>
        <end position="254"/>
    </location>
</feature>
<keyword evidence="5 7" id="KW-1133">Transmembrane helix</keyword>
<reference evidence="9 10" key="1">
    <citation type="submission" date="2023-07" db="EMBL/GenBank/DDBJ databases">
        <title>Sorghum-associated microbial communities from plants grown in Nebraska, USA.</title>
        <authorList>
            <person name="Schachtman D."/>
        </authorList>
    </citation>
    <scope>NUCLEOTIDE SEQUENCE [LARGE SCALE GENOMIC DNA]</scope>
    <source>
        <strain evidence="9 10">BE107</strain>
    </source>
</reference>
<evidence type="ECO:0000256" key="5">
    <source>
        <dbReference type="ARBA" id="ARBA00022989"/>
    </source>
</evidence>
<comment type="similarity">
    <text evidence="2">Belongs to the major facilitator superfamily.</text>
</comment>
<comment type="subcellular location">
    <subcellularLocation>
        <location evidence="1">Endomembrane system</location>
        <topology evidence="1">Multi-pass membrane protein</topology>
    </subcellularLocation>
</comment>
<sequence>MNPQRLFVASCIALLATAMSFAIRGDIMGELELAFGLDKIQLGWISGAAFWGFGLSILFGGTLCDLLGMGRLLKLAAVGHIAGVLLTVFATDFTMLFAATVLIGIANGFVEAGINPLIATLYRDNKTARLVKLHAWFPGGIVVGGVLAFAFTQLGLNWQSKMLLMLLPSAIYATMFFAQRFPETERKAAGVSTAAMYGELKRPLFLVVFVCMWLTAATELGPGQWVSNIFNEVMHSTLQAGVLLLVWINGIMYALRQFGGGLAHRFSPVTLIAVTAPIAALGLWLFGRADTPVLAFAAAALLAVGTAFWWPTMLGLTSERFPRGGALALAAVGAAGAFSTAVAGPVMGWINNTYGAAHVLPMWAVLPIAIALIFGIVHWVDRARGGYRIERVDA</sequence>
<feature type="transmembrane region" description="Helical" evidence="7">
    <location>
        <begin position="72"/>
        <end position="90"/>
    </location>
</feature>
<evidence type="ECO:0000259" key="8">
    <source>
        <dbReference type="PROSITE" id="PS50850"/>
    </source>
</evidence>
<feature type="transmembrane region" description="Helical" evidence="7">
    <location>
        <begin position="203"/>
        <end position="221"/>
    </location>
</feature>
<dbReference type="EMBL" id="JAVDTT010000004">
    <property type="protein sequence ID" value="MDR6842653.1"/>
    <property type="molecule type" value="Genomic_DNA"/>
</dbReference>
<dbReference type="Proteomes" id="UP001254759">
    <property type="component" value="Unassembled WGS sequence"/>
</dbReference>
<protein>
    <submittedName>
        <fullName evidence="9">MFS family permease</fullName>
    </submittedName>
</protein>
<dbReference type="RefSeq" id="WP_310094994.1">
    <property type="nucleotide sequence ID" value="NZ_JAVDTT010000004.1"/>
</dbReference>
<feature type="transmembrane region" description="Helical" evidence="7">
    <location>
        <begin position="362"/>
        <end position="380"/>
    </location>
</feature>
<dbReference type="InterPro" id="IPR011701">
    <property type="entry name" value="MFS"/>
</dbReference>
<proteinExistence type="inferred from homology"/>
<feature type="transmembrane region" description="Helical" evidence="7">
    <location>
        <begin position="133"/>
        <end position="156"/>
    </location>
</feature>
<keyword evidence="4 7" id="KW-0812">Transmembrane</keyword>
<feature type="transmembrane region" description="Helical" evidence="7">
    <location>
        <begin position="293"/>
        <end position="314"/>
    </location>
</feature>
<gene>
    <name evidence="9" type="ORF">J2W94_002958</name>
</gene>
<evidence type="ECO:0000256" key="1">
    <source>
        <dbReference type="ARBA" id="ARBA00004127"/>
    </source>
</evidence>
<dbReference type="Gene3D" id="1.20.1250.20">
    <property type="entry name" value="MFS general substrate transporter like domains"/>
    <property type="match status" value="2"/>
</dbReference>
<evidence type="ECO:0000256" key="7">
    <source>
        <dbReference type="SAM" id="Phobius"/>
    </source>
</evidence>
<evidence type="ECO:0000256" key="6">
    <source>
        <dbReference type="ARBA" id="ARBA00023136"/>
    </source>
</evidence>
<comment type="caution">
    <text evidence="9">The sequence shown here is derived from an EMBL/GenBank/DDBJ whole genome shotgun (WGS) entry which is preliminary data.</text>
</comment>
<evidence type="ECO:0000313" key="10">
    <source>
        <dbReference type="Proteomes" id="UP001254759"/>
    </source>
</evidence>
<feature type="transmembrane region" description="Helical" evidence="7">
    <location>
        <begin position="326"/>
        <end position="350"/>
    </location>
</feature>
<feature type="transmembrane region" description="Helical" evidence="7">
    <location>
        <begin position="41"/>
        <end position="60"/>
    </location>
</feature>